<dbReference type="InterPro" id="IPR040676">
    <property type="entry name" value="DUF5641"/>
</dbReference>
<proteinExistence type="predicted"/>
<sequence length="57" mass="6271">MVLLKEDNVPPLHWSLGRMVQAMPGSDGTSVLYRLNPILKAVEAATSRGGECWEMSK</sequence>
<protein>
    <recommendedName>
        <fullName evidence="1">DUF5641 domain-containing protein</fullName>
    </recommendedName>
</protein>
<reference evidence="2 3" key="1">
    <citation type="journal article" date="2013" name="Genome Biol.">
        <title>Draft genome of the mountain pine beetle, Dendroctonus ponderosae Hopkins, a major forest pest.</title>
        <authorList>
            <person name="Keeling C.I."/>
            <person name="Yuen M.M."/>
            <person name="Liao N.Y."/>
            <person name="Docking T.R."/>
            <person name="Chan S.K."/>
            <person name="Taylor G.A."/>
            <person name="Palmquist D.L."/>
            <person name="Jackman S.D."/>
            <person name="Nguyen A."/>
            <person name="Li M."/>
            <person name="Henderson H."/>
            <person name="Janes J.K."/>
            <person name="Zhao Y."/>
            <person name="Pandoh P."/>
            <person name="Moore R."/>
            <person name="Sperling F.A."/>
            <person name="Huber D.P."/>
            <person name="Birol I."/>
            <person name="Jones S.J."/>
            <person name="Bohlmann J."/>
        </authorList>
    </citation>
    <scope>NUCLEOTIDE SEQUENCE</scope>
</reference>
<accession>U4U6X2</accession>
<evidence type="ECO:0000259" key="1">
    <source>
        <dbReference type="Pfam" id="PF18701"/>
    </source>
</evidence>
<dbReference type="EMBL" id="KB632023">
    <property type="protein sequence ID" value="ERL88088.1"/>
    <property type="molecule type" value="Genomic_DNA"/>
</dbReference>
<dbReference type="Proteomes" id="UP000030742">
    <property type="component" value="Unassembled WGS sequence"/>
</dbReference>
<dbReference type="AlphaFoldDB" id="U4U6X2"/>
<organism evidence="2 3">
    <name type="scientific">Dendroctonus ponderosae</name>
    <name type="common">Mountain pine beetle</name>
    <dbReference type="NCBI Taxonomy" id="77166"/>
    <lineage>
        <taxon>Eukaryota</taxon>
        <taxon>Metazoa</taxon>
        <taxon>Ecdysozoa</taxon>
        <taxon>Arthropoda</taxon>
        <taxon>Hexapoda</taxon>
        <taxon>Insecta</taxon>
        <taxon>Pterygota</taxon>
        <taxon>Neoptera</taxon>
        <taxon>Endopterygota</taxon>
        <taxon>Coleoptera</taxon>
        <taxon>Polyphaga</taxon>
        <taxon>Cucujiformia</taxon>
        <taxon>Curculionidae</taxon>
        <taxon>Scolytinae</taxon>
        <taxon>Dendroctonus</taxon>
    </lineage>
</organism>
<evidence type="ECO:0000313" key="3">
    <source>
        <dbReference type="Proteomes" id="UP000030742"/>
    </source>
</evidence>
<name>U4U6X2_DENPD</name>
<dbReference type="Pfam" id="PF18701">
    <property type="entry name" value="DUF5641"/>
    <property type="match status" value="1"/>
</dbReference>
<feature type="domain" description="DUF5641" evidence="1">
    <location>
        <begin position="1"/>
        <end position="30"/>
    </location>
</feature>
<gene>
    <name evidence="2" type="ORF">D910_05477</name>
</gene>
<evidence type="ECO:0000313" key="2">
    <source>
        <dbReference type="EMBL" id="ERL88088.1"/>
    </source>
</evidence>